<keyword evidence="2" id="KW-1185">Reference proteome</keyword>
<accession>A0ABQ7FW18</accession>
<evidence type="ECO:0000313" key="2">
    <source>
        <dbReference type="Proteomes" id="UP000815325"/>
    </source>
</evidence>
<feature type="non-terminal residue" evidence="1">
    <location>
        <position position="1"/>
    </location>
</feature>
<dbReference type="Proteomes" id="UP000815325">
    <property type="component" value="Unassembled WGS sequence"/>
</dbReference>
<reference evidence="1" key="1">
    <citation type="submission" date="2017-08" db="EMBL/GenBank/DDBJ databases">
        <authorList>
            <person name="Polle J.E."/>
            <person name="Barry K."/>
            <person name="Cushman J."/>
            <person name="Schmutz J."/>
            <person name="Tran D."/>
            <person name="Hathwaick L.T."/>
            <person name="Yim W.C."/>
            <person name="Jenkins J."/>
            <person name="Mckie-Krisberg Z.M."/>
            <person name="Prochnik S."/>
            <person name="Lindquist E."/>
            <person name="Dockter R.B."/>
            <person name="Adam C."/>
            <person name="Molina H."/>
            <person name="Bunkerborg J."/>
            <person name="Jin E."/>
            <person name="Buchheim M."/>
            <person name="Magnuson J."/>
        </authorList>
    </citation>
    <scope>NUCLEOTIDE SEQUENCE</scope>
    <source>
        <strain evidence="1">CCAP 19/18</strain>
    </source>
</reference>
<gene>
    <name evidence="1" type="ORF">DUNSADRAFT_2959</name>
</gene>
<name>A0ABQ7FW18_DUNSA</name>
<evidence type="ECO:0000313" key="1">
    <source>
        <dbReference type="EMBL" id="KAF5826481.1"/>
    </source>
</evidence>
<protein>
    <submittedName>
        <fullName evidence="1">Uncharacterized protein</fullName>
    </submittedName>
</protein>
<sequence length="74" mass="8053">RAEELERIEAEEKLRVSKSLQLGKDAYAIGEYGASVSLLEAATVETEANAAMLGEAQTWLALAYQVGPDSWHCL</sequence>
<organism evidence="1 2">
    <name type="scientific">Dunaliella salina</name>
    <name type="common">Green alga</name>
    <name type="synonym">Protococcus salinus</name>
    <dbReference type="NCBI Taxonomy" id="3046"/>
    <lineage>
        <taxon>Eukaryota</taxon>
        <taxon>Viridiplantae</taxon>
        <taxon>Chlorophyta</taxon>
        <taxon>core chlorophytes</taxon>
        <taxon>Chlorophyceae</taxon>
        <taxon>CS clade</taxon>
        <taxon>Chlamydomonadales</taxon>
        <taxon>Dunaliellaceae</taxon>
        <taxon>Dunaliella</taxon>
    </lineage>
</organism>
<comment type="caution">
    <text evidence="1">The sequence shown here is derived from an EMBL/GenBank/DDBJ whole genome shotgun (WGS) entry which is preliminary data.</text>
</comment>
<dbReference type="EMBL" id="MU070893">
    <property type="protein sequence ID" value="KAF5826481.1"/>
    <property type="molecule type" value="Genomic_DNA"/>
</dbReference>
<proteinExistence type="predicted"/>